<dbReference type="PROSITE" id="PS51762">
    <property type="entry name" value="GH16_2"/>
    <property type="match status" value="1"/>
</dbReference>
<dbReference type="CDD" id="cd08023">
    <property type="entry name" value="GH16_laminarinase_like"/>
    <property type="match status" value="1"/>
</dbReference>
<evidence type="ECO:0000259" key="2">
    <source>
        <dbReference type="PROSITE" id="PS51762"/>
    </source>
</evidence>
<dbReference type="Pfam" id="PF00722">
    <property type="entry name" value="Glyco_hydro_16"/>
    <property type="match status" value="1"/>
</dbReference>
<reference evidence="4" key="3">
    <citation type="journal article" date="1996" name="Biochem. J. 316 ( Pt">
        <title>Updating the sequence-based classification of glycosyl hydrolases.</title>
        <authorList>
            <person name="Henrissat B."/>
            <person name="Bairoch A."/>
        </authorList>
    </citation>
    <scope>NUCLEOTIDE SEQUENCE</scope>
</reference>
<dbReference type="GO" id="GO:0004553">
    <property type="term" value="F:hydrolase activity, hydrolyzing O-glycosyl compounds"/>
    <property type="evidence" value="ECO:0007669"/>
    <property type="project" value="InterPro"/>
</dbReference>
<dbReference type="PROSITE" id="PS51257">
    <property type="entry name" value="PROKAR_LIPOPROTEIN"/>
    <property type="match status" value="1"/>
</dbReference>
<dbReference type="SUPFAM" id="SSF49899">
    <property type="entry name" value="Concanavalin A-like lectins/glucanases"/>
    <property type="match status" value="1"/>
</dbReference>
<dbReference type="AlphaFoldDB" id="A0A8B6X8D3"/>
<comment type="similarity">
    <text evidence="1">Belongs to the glycosyl hydrolase 16 family.</text>
</comment>
<reference evidence="4" key="1">
    <citation type="journal article" date="1991" name="Biochem. J. 280 ( Pt">
        <title>A classification of glycosyl hydrolases based on amino acid sequence similarities.</title>
        <authorList>
            <person name="Henrissat B."/>
        </authorList>
    </citation>
    <scope>NUCLEOTIDE SEQUENCE</scope>
</reference>
<dbReference type="RefSeq" id="WP_051377833.1">
    <property type="nucleotide sequence ID" value="NZ_AXWS01000007.1"/>
</dbReference>
<feature type="domain" description="GH16" evidence="2">
    <location>
        <begin position="82"/>
        <end position="367"/>
    </location>
</feature>
<evidence type="ECO:0000313" key="4">
    <source>
        <dbReference type="RefSeq" id="WP_051377833.1"/>
    </source>
</evidence>
<reference evidence="4" key="4">
    <citation type="submission" date="2025-08" db="UniProtKB">
        <authorList>
            <consortium name="RefSeq"/>
        </authorList>
    </citation>
    <scope>IDENTIFICATION</scope>
</reference>
<dbReference type="OrthoDB" id="9809583at2"/>
<dbReference type="Proteomes" id="UP000675920">
    <property type="component" value="Unplaced"/>
</dbReference>
<protein>
    <submittedName>
        <fullName evidence="4">Glycoside hydrolase family 16 protein</fullName>
        <ecNumber evidence="4">3.2.1.-</ecNumber>
    </submittedName>
</protein>
<organism evidence="3 4">
    <name type="scientific">Derxia gummosa DSM 723</name>
    <dbReference type="NCBI Taxonomy" id="1121388"/>
    <lineage>
        <taxon>Bacteria</taxon>
        <taxon>Pseudomonadati</taxon>
        <taxon>Pseudomonadota</taxon>
        <taxon>Betaproteobacteria</taxon>
        <taxon>Burkholderiales</taxon>
        <taxon>Alcaligenaceae</taxon>
        <taxon>Derxia</taxon>
    </lineage>
</organism>
<keyword evidence="3" id="KW-1185">Reference proteome</keyword>
<dbReference type="InterPro" id="IPR000757">
    <property type="entry name" value="Beta-glucanase-like"/>
</dbReference>
<dbReference type="EC" id="3.2.1.-" evidence="4"/>
<dbReference type="GO" id="GO:0005975">
    <property type="term" value="P:carbohydrate metabolic process"/>
    <property type="evidence" value="ECO:0007669"/>
    <property type="project" value="InterPro"/>
</dbReference>
<dbReference type="InterPro" id="IPR013320">
    <property type="entry name" value="ConA-like_dom_sf"/>
</dbReference>
<dbReference type="PANTHER" id="PTHR10963">
    <property type="entry name" value="GLYCOSYL HYDROLASE-RELATED"/>
    <property type="match status" value="1"/>
</dbReference>
<proteinExistence type="inferred from homology"/>
<reference evidence="4" key="2">
    <citation type="journal article" date="1995" name="Structure">
        <title>Structures and mechanisms of glycosyl hydrolases.</title>
        <authorList>
            <person name="Davies G."/>
            <person name="Henrissat B."/>
        </authorList>
    </citation>
    <scope>NUCLEOTIDE SEQUENCE</scope>
</reference>
<accession>A0A8B6X8D3</accession>
<name>A0A8B6X8D3_9BURK</name>
<evidence type="ECO:0000313" key="3">
    <source>
        <dbReference type="Proteomes" id="UP000675920"/>
    </source>
</evidence>
<dbReference type="PANTHER" id="PTHR10963:SF55">
    <property type="entry name" value="GLYCOSIDE HYDROLASE FAMILY 16 PROTEIN"/>
    <property type="match status" value="1"/>
</dbReference>
<dbReference type="InterPro" id="IPR050546">
    <property type="entry name" value="Glycosyl_Hydrlase_16"/>
</dbReference>
<sequence length="368" mass="40072">MQPTFPRVAALALSILLAACSDGGKPKATALPYRLNNIPAPQLKGPAPADIPATLDLAIAPGVPAPGPGDDAHAALVRPKGAPEDVGPIPELCIAVPAARATETVHLKLAHAEPFDTLRIDDEHWAPHYEAGHDTVTKRWFGYDGLDKRRLDTGEEQIYVDRDFRGTGATPLGIDPFVLKDGQLSIVADRVRPEHKSALGNASFTSGLLASYKFFSLHYGYVELRARMPVGQALWPAFWLLPTDRRWPPELDVFEVAGQKPELIKFNLQWSDAEGRWLRAPCQTRVLDAGQTFHDYGLLWTEQSVTWFIDRKPIATAPTPASMRTPMYVLINLAVGSRGSAGKPDATTPAPAAFVIDHFAAWSLDGAQ</sequence>
<evidence type="ECO:0000256" key="1">
    <source>
        <dbReference type="ARBA" id="ARBA00006865"/>
    </source>
</evidence>
<dbReference type="Gene3D" id="2.60.120.200">
    <property type="match status" value="1"/>
</dbReference>
<keyword evidence="4" id="KW-0378">Hydrolase</keyword>